<dbReference type="PANTHER" id="PTHR43685:SF3">
    <property type="entry name" value="SLR2126 PROTEIN"/>
    <property type="match status" value="1"/>
</dbReference>
<organism evidence="3 4">
    <name type="scientific">Kineosporia mesophila</name>
    <dbReference type="NCBI Taxonomy" id="566012"/>
    <lineage>
        <taxon>Bacteria</taxon>
        <taxon>Bacillati</taxon>
        <taxon>Actinomycetota</taxon>
        <taxon>Actinomycetes</taxon>
        <taxon>Kineosporiales</taxon>
        <taxon>Kineosporiaceae</taxon>
        <taxon>Kineosporia</taxon>
    </lineage>
</organism>
<comment type="caution">
    <text evidence="3">The sequence shown here is derived from an EMBL/GenBank/DDBJ whole genome shotgun (WGS) entry which is preliminary data.</text>
</comment>
<feature type="compositionally biased region" description="Basic and acidic residues" evidence="1">
    <location>
        <begin position="1211"/>
        <end position="1223"/>
    </location>
</feature>
<feature type="compositionally biased region" description="Low complexity" evidence="1">
    <location>
        <begin position="1355"/>
        <end position="1369"/>
    </location>
</feature>
<sequence>MSPDGRAPLAKAGSGVEIRRPDLLFVDPELDQPGDEVDWSNWQPPAEPGPALAVTAVLVAHDGAAFLPRTLDALEAQTRRPDRLVAVDAGSSDSSADMLAIATPDVVRVDARTGFGDAVAAALAAAGENRQPEGISGLPAEWVWLLHDDSAPAPDALRRLVETVDSGPSIGIAGCKQVSWTDGRRLLDVGFTTSVLGTRVTGVDVDDYDQGQLDHRSDVLAVATPGMLVRRDLWDRLGGPDPALADARIDLDLCRRAHLAGERVVVVPQAVMAHAEATASGLRADAAGAVAWARRDRRAAVHLRLASAPLLLLPFLLVWLGAAAVTRALARLTLRQPDRAMAELTAYLLAAGRPIAWIRARRRARKGRRMSRREYRRLLAGTRPALRQRRDRLSSYLLAQEEAWARPAPGSVAARAGRTGFVARSGTSDGRPQDDRVVDVREQPVPAVPADVAAPEVIDEIRFDDERDRPRRRAGLRIGLSVAVLTGAAGLVALRVLLRGTGTPVGDALIPAPARAADLWSLGLSGWRPTGLGLSAVADPFDLVLALLSWPFAGSTRVATEFLLLAALPLASLAAWWAAAAVTRSRALRAWAALVWAAAPSLVLAVTAGRLAAIVAHLMLPLTALALSRAVGLGPADPVPRTPGAAGAPVRRRASLAAASGAGLALTVLIAAAPALAPLALFAVLLLALTARAGRRLLVWTVAVPATLLLPWWTAVVSDPRLLLAEPGGAGAVRSGSTAWAALLWPADPAVINDGPAHRAAGLVADLTGVGDAGQWLRGLAVVVVVPPLLLGLTALLGRRRRRTAVRAWLMALAALGTAVVIPVADTRRSSEGLLHGWPGPAVSLLLLALLVAALGHLDGAAGRLRRRSIGVRHWSAVAVGTLAVLTPLLVLTSWAADGWTGGADRWVHRADPVVLPAVAAAEANGPAATRTLTVQPTRDGVRWALYRTGGPETGQESAASLTPSAAAARAAADAPVLTAIGGLLSGSGPDQRARFADLDIGSVLLLTGRPADPAAADAAVDALDVAPGLVRVSNSDGKVLWRVELAASGSGGASAEDASGTVPPPNRPARVRVLSGSGDLLATVPAPGVDFTARLGEGEADRQLVLSERADSGWTATLDGTELTPALHAGWAQAFELPRTGGTLVVRHVDTAGTAGPALDLTRLGVLGLALLAAVPLPRRRPRLLPPPKSWRSQQPVPMPAGSTGRRVRRPGDAPDRPRGGETRSGVVGPDNSGQAYAQHQARMADLARSLALEAADADDPMADRPSRRRRRAARQAAEALAAEGVPAREAVTKAIVDGEPAAAEKRERPTPPAKPTEPQPDTEPPPDASPMVEGDAGPVTTAGAGADTEPSPDASSSTETGAAATAEPDTDTELSPDASSIIATEDEIGTDTGVAAGVGASEAGSHILRPLRGDSVRHLPPGPRVSRENEKSGAGETPAEPGDSRPSENPPKPAGLPDSAVTEPLNGDTASPLEARETGGESDRGTNRERGQEAGNDAPAGSGEEESS</sequence>
<feature type="transmembrane region" description="Helical" evidence="2">
    <location>
        <begin position="837"/>
        <end position="856"/>
    </location>
</feature>
<feature type="transmembrane region" description="Helical" evidence="2">
    <location>
        <begin position="303"/>
        <end position="324"/>
    </location>
</feature>
<evidence type="ECO:0000313" key="4">
    <source>
        <dbReference type="Proteomes" id="UP001501074"/>
    </source>
</evidence>
<dbReference type="InterPro" id="IPR050834">
    <property type="entry name" value="Glycosyltransf_2"/>
</dbReference>
<feature type="region of interest" description="Disordered" evidence="1">
    <location>
        <begin position="1257"/>
        <end position="1510"/>
    </location>
</feature>
<evidence type="ECO:0000313" key="3">
    <source>
        <dbReference type="EMBL" id="GAA3591514.1"/>
    </source>
</evidence>
<accession>A0ABP6YXG9</accession>
<dbReference type="EMBL" id="BAAAZO010000001">
    <property type="protein sequence ID" value="GAA3591514.1"/>
    <property type="molecule type" value="Genomic_DNA"/>
</dbReference>
<reference evidence="4" key="1">
    <citation type="journal article" date="2019" name="Int. J. Syst. Evol. Microbiol.">
        <title>The Global Catalogue of Microorganisms (GCM) 10K type strain sequencing project: providing services to taxonomists for standard genome sequencing and annotation.</title>
        <authorList>
            <consortium name="The Broad Institute Genomics Platform"/>
            <consortium name="The Broad Institute Genome Sequencing Center for Infectious Disease"/>
            <person name="Wu L."/>
            <person name="Ma J."/>
        </authorList>
    </citation>
    <scope>NUCLEOTIDE SEQUENCE [LARGE SCALE GENOMIC DNA]</scope>
    <source>
        <strain evidence="4">JCM 16902</strain>
    </source>
</reference>
<feature type="compositionally biased region" description="Low complexity" evidence="1">
    <location>
        <begin position="1395"/>
        <end position="1407"/>
    </location>
</feature>
<feature type="transmembrane region" description="Helical" evidence="2">
    <location>
        <begin position="344"/>
        <end position="360"/>
    </location>
</feature>
<feature type="transmembrane region" description="Helical" evidence="2">
    <location>
        <begin position="697"/>
        <end position="715"/>
    </location>
</feature>
<feature type="transmembrane region" description="Helical" evidence="2">
    <location>
        <begin position="476"/>
        <end position="498"/>
    </location>
</feature>
<keyword evidence="2" id="KW-0472">Membrane</keyword>
<dbReference type="RefSeq" id="WP_231484895.1">
    <property type="nucleotide sequence ID" value="NZ_BAAAZO010000001.1"/>
</dbReference>
<dbReference type="SUPFAM" id="SSF53448">
    <property type="entry name" value="Nucleotide-diphospho-sugar transferases"/>
    <property type="match status" value="1"/>
</dbReference>
<feature type="transmembrane region" description="Helical" evidence="2">
    <location>
        <begin position="562"/>
        <end position="582"/>
    </location>
</feature>
<feature type="transmembrane region" description="Helical" evidence="2">
    <location>
        <begin position="877"/>
        <end position="897"/>
    </location>
</feature>
<dbReference type="Gene3D" id="3.90.550.10">
    <property type="entry name" value="Spore Coat Polysaccharide Biosynthesis Protein SpsA, Chain A"/>
    <property type="match status" value="1"/>
</dbReference>
<feature type="compositionally biased region" description="Basic and acidic residues" evidence="1">
    <location>
        <begin position="1476"/>
        <end position="1494"/>
    </location>
</feature>
<feature type="transmembrane region" description="Helical" evidence="2">
    <location>
        <begin position="776"/>
        <end position="796"/>
    </location>
</feature>
<name>A0ABP6YXG9_9ACTN</name>
<feature type="transmembrane region" description="Helical" evidence="2">
    <location>
        <begin position="808"/>
        <end position="825"/>
    </location>
</feature>
<evidence type="ECO:0000256" key="2">
    <source>
        <dbReference type="SAM" id="Phobius"/>
    </source>
</evidence>
<evidence type="ECO:0000256" key="1">
    <source>
        <dbReference type="SAM" id="MobiDB-lite"/>
    </source>
</evidence>
<keyword evidence="4" id="KW-1185">Reference proteome</keyword>
<dbReference type="Pfam" id="PF13641">
    <property type="entry name" value="Glyco_tranf_2_3"/>
    <property type="match status" value="1"/>
</dbReference>
<dbReference type="PANTHER" id="PTHR43685">
    <property type="entry name" value="GLYCOSYLTRANSFERASE"/>
    <property type="match status" value="1"/>
</dbReference>
<dbReference type="InterPro" id="IPR029044">
    <property type="entry name" value="Nucleotide-diphossugar_trans"/>
</dbReference>
<feature type="transmembrane region" description="Helical" evidence="2">
    <location>
        <begin position="594"/>
        <end position="620"/>
    </location>
</feature>
<keyword evidence="2" id="KW-0812">Transmembrane</keyword>
<feature type="region of interest" description="Disordered" evidence="1">
    <location>
        <begin position="1181"/>
        <end position="1243"/>
    </location>
</feature>
<dbReference type="Proteomes" id="UP001501074">
    <property type="component" value="Unassembled WGS sequence"/>
</dbReference>
<proteinExistence type="predicted"/>
<feature type="transmembrane region" description="Helical" evidence="2">
    <location>
        <begin position="664"/>
        <end position="690"/>
    </location>
</feature>
<keyword evidence="2" id="KW-1133">Transmembrane helix</keyword>
<evidence type="ECO:0008006" key="5">
    <source>
        <dbReference type="Google" id="ProtNLM"/>
    </source>
</evidence>
<gene>
    <name evidence="3" type="ORF">GCM10022223_02570</name>
</gene>
<protein>
    <recommendedName>
        <fullName evidence="5">GT2 family glycosyltransferase</fullName>
    </recommendedName>
</protein>
<feature type="compositionally biased region" description="Pro residues" evidence="1">
    <location>
        <begin position="1312"/>
        <end position="1330"/>
    </location>
</feature>